<sequence length="245" mass="27314">MIQLGIDSLFARDVHRCNSNHPLSVNIGSTHGHCGSIFRSGVLCGDRGAAVHIQERTSLLQGHPWRHVTVPSVLLQDAPPQYYSSRQTLVGNPCLEQTHDIIHDNTHSQLSASSLHQSGQLFLIGLPSSYRLPSLEAPLPRLPSYESVRKKDRQRQIHMMIADRFGLNGSMLTEPPPTYEESIRHSIEVPFDILGSVIDAPHPQDIYPPHPGTDLTTQSERNHSVPVHSGYQQCHPTSLNPQTRY</sequence>
<organism evidence="2 3">
    <name type="scientific">Salmo salar</name>
    <name type="common">Atlantic salmon</name>
    <dbReference type="NCBI Taxonomy" id="8030"/>
    <lineage>
        <taxon>Eukaryota</taxon>
        <taxon>Metazoa</taxon>
        <taxon>Chordata</taxon>
        <taxon>Craniata</taxon>
        <taxon>Vertebrata</taxon>
        <taxon>Euteleostomi</taxon>
        <taxon>Actinopterygii</taxon>
        <taxon>Neopterygii</taxon>
        <taxon>Teleostei</taxon>
        <taxon>Protacanthopterygii</taxon>
        <taxon>Salmoniformes</taxon>
        <taxon>Salmonidae</taxon>
        <taxon>Salmoninae</taxon>
        <taxon>Salmo</taxon>
    </lineage>
</organism>
<name>A0ABM3EJD5_SALSA</name>
<evidence type="ECO:0000313" key="2">
    <source>
        <dbReference type="Proteomes" id="UP001652741"/>
    </source>
</evidence>
<gene>
    <name evidence="3" type="primary">LOC106601426</name>
</gene>
<evidence type="ECO:0000256" key="1">
    <source>
        <dbReference type="SAM" id="MobiDB-lite"/>
    </source>
</evidence>
<keyword evidence="2" id="KW-1185">Reference proteome</keyword>
<evidence type="ECO:0000313" key="3">
    <source>
        <dbReference type="RefSeq" id="XP_045571172.1"/>
    </source>
</evidence>
<dbReference type="RefSeq" id="XP_045571172.1">
    <property type="nucleotide sequence ID" value="XM_045715216.1"/>
</dbReference>
<dbReference type="GeneID" id="106601426"/>
<protein>
    <submittedName>
        <fullName evidence="3">Uncharacterized protein isoform X1</fullName>
    </submittedName>
</protein>
<feature type="compositionally biased region" description="Polar residues" evidence="1">
    <location>
        <begin position="230"/>
        <end position="245"/>
    </location>
</feature>
<reference evidence="3" key="1">
    <citation type="submission" date="2025-08" db="UniProtKB">
        <authorList>
            <consortium name="RefSeq"/>
        </authorList>
    </citation>
    <scope>IDENTIFICATION</scope>
</reference>
<accession>A0ABM3EJD5</accession>
<proteinExistence type="predicted"/>
<dbReference type="Proteomes" id="UP001652741">
    <property type="component" value="Chromosome ssa03"/>
</dbReference>
<feature type="region of interest" description="Disordered" evidence="1">
    <location>
        <begin position="200"/>
        <end position="245"/>
    </location>
</feature>